<reference evidence="3" key="1">
    <citation type="submission" date="2021-02" db="EMBL/GenBank/DDBJ databases">
        <title>Psilocybe cubensis genome.</title>
        <authorList>
            <person name="Mckernan K.J."/>
            <person name="Crawford S."/>
            <person name="Trippe A."/>
            <person name="Kane L.T."/>
            <person name="Mclaughlin S."/>
        </authorList>
    </citation>
    <scope>NUCLEOTIDE SEQUENCE [LARGE SCALE GENOMIC DNA]</scope>
    <source>
        <strain evidence="3">MGC-MH-2018</strain>
    </source>
</reference>
<dbReference type="AlphaFoldDB" id="A0A8H8CH19"/>
<dbReference type="EMBL" id="JAFIQS010000009">
    <property type="protein sequence ID" value="KAG5166007.1"/>
    <property type="molecule type" value="Genomic_DNA"/>
</dbReference>
<keyword evidence="1" id="KW-0067">ATP-binding</keyword>
<keyword evidence="1" id="KW-0547">Nucleotide-binding</keyword>
<evidence type="ECO:0000256" key="1">
    <source>
        <dbReference type="PROSITE-ProRule" id="PRU10141"/>
    </source>
</evidence>
<evidence type="ECO:0000313" key="3">
    <source>
        <dbReference type="EMBL" id="KAG5166007.1"/>
    </source>
</evidence>
<comment type="caution">
    <text evidence="3">The sequence shown here is derived from an EMBL/GenBank/DDBJ whole genome shotgun (WGS) entry which is preliminary data.</text>
</comment>
<sequence length="661" mass="74572">MIPDSHLPAPALHRFLHEHFELDPLGTGRFTCSRPRNPVLFFNRHLAVGHQLKRVEHAAWIPQQLARLCEDAIIQFTEHGHSFDETSGYKKTKYGATVSGANSEDVAAHHVGHMAARCNAYASKLMFNPKDPTWFSFVQSNIECSPNSEHSFNLCGTTTVVARKTEILQTLDEWALSTIDRLSTVPSLFNFEFFAKNKDGERLLRSMVSSTSFKWEAPTTTGVIAMESSHQPPLDSPFLKSLFPSLKGVPTNRTSQGAGPSLPLFSVKRSSLVAPSRHNKDRDLDYRINPNHYIQKAWYTAVVTDATFILFSCGTLQRIGIRHRGSQTLFLSDVIDTMRWSSLGFGQIHLGLVLAAIRDRLSMINEEELLNRHSSRRTENLIQRNLYNAIKNNATRPQQRISNPVHQLTSTEMDKKFFNDELARRDMVFLFADFGVHQSPAPSAFRRMEPSCVSRLFNSNSYNFKHKPSYSPDSYISATINQTSIGEGSMGVAYKTIVEVETSSGTKYQRGMVIKLATGDIKEKIINEYEVYKQLASRGVTRGIIGTHGLFHDTETGAMLMLMDDAGNSLADRYNREGAKTNGDGEPALVSDKERNELVEILCGVHRASIIHRDLTPRNITINQDGEFFIIDFDWAEHRMYISQAMFEEDQEALQESLEVE</sequence>
<feature type="domain" description="Protein kinase" evidence="2">
    <location>
        <begin position="479"/>
        <end position="661"/>
    </location>
</feature>
<dbReference type="Pfam" id="PF00069">
    <property type="entry name" value="Pkinase"/>
    <property type="match status" value="1"/>
</dbReference>
<dbReference type="PROSITE" id="PS00107">
    <property type="entry name" value="PROTEIN_KINASE_ATP"/>
    <property type="match status" value="1"/>
</dbReference>
<accession>A0A8H8CH19</accession>
<dbReference type="SUPFAM" id="SSF56112">
    <property type="entry name" value="Protein kinase-like (PK-like)"/>
    <property type="match status" value="1"/>
</dbReference>
<dbReference type="InterPro" id="IPR011009">
    <property type="entry name" value="Kinase-like_dom_sf"/>
</dbReference>
<organism evidence="3">
    <name type="scientific">Psilocybe cubensis</name>
    <name type="common">Psychedelic mushroom</name>
    <name type="synonym">Stropharia cubensis</name>
    <dbReference type="NCBI Taxonomy" id="181762"/>
    <lineage>
        <taxon>Eukaryota</taxon>
        <taxon>Fungi</taxon>
        <taxon>Dikarya</taxon>
        <taxon>Basidiomycota</taxon>
        <taxon>Agaricomycotina</taxon>
        <taxon>Agaricomycetes</taxon>
        <taxon>Agaricomycetidae</taxon>
        <taxon>Agaricales</taxon>
        <taxon>Agaricineae</taxon>
        <taxon>Strophariaceae</taxon>
        <taxon>Psilocybe</taxon>
    </lineage>
</organism>
<evidence type="ECO:0000259" key="2">
    <source>
        <dbReference type="PROSITE" id="PS50011"/>
    </source>
</evidence>
<feature type="binding site" evidence="1">
    <location>
        <position position="515"/>
    </location>
    <ligand>
        <name>ATP</name>
        <dbReference type="ChEBI" id="CHEBI:30616"/>
    </ligand>
</feature>
<dbReference type="PROSITE" id="PS50011">
    <property type="entry name" value="PROTEIN_KINASE_DOM"/>
    <property type="match status" value="1"/>
</dbReference>
<name>A0A8H8CH19_PSICU</name>
<proteinExistence type="predicted"/>
<dbReference type="Gene3D" id="1.10.510.10">
    <property type="entry name" value="Transferase(Phosphotransferase) domain 1"/>
    <property type="match status" value="1"/>
</dbReference>
<dbReference type="GO" id="GO:0004672">
    <property type="term" value="F:protein kinase activity"/>
    <property type="evidence" value="ECO:0007669"/>
    <property type="project" value="InterPro"/>
</dbReference>
<gene>
    <name evidence="3" type="ORF">JR316_009596</name>
</gene>
<dbReference type="InterPro" id="IPR017441">
    <property type="entry name" value="Protein_kinase_ATP_BS"/>
</dbReference>
<dbReference type="GO" id="GO:0005524">
    <property type="term" value="F:ATP binding"/>
    <property type="evidence" value="ECO:0007669"/>
    <property type="project" value="UniProtKB-UniRule"/>
</dbReference>
<dbReference type="InterPro" id="IPR000719">
    <property type="entry name" value="Prot_kinase_dom"/>
</dbReference>
<protein>
    <recommendedName>
        <fullName evidence="2">Protein kinase domain-containing protein</fullName>
    </recommendedName>
</protein>